<keyword evidence="3" id="KW-0282">Flagellum</keyword>
<dbReference type="PANTHER" id="PTHR33308">
    <property type="entry name" value="PEPTIDOGLYCAN HYDROLASE FLGJ"/>
    <property type="match status" value="1"/>
</dbReference>
<keyword evidence="4" id="KW-1185">Reference proteome</keyword>
<organism evidence="3 4">
    <name type="scientific">Parabacteroides chartae</name>
    <dbReference type="NCBI Taxonomy" id="1037355"/>
    <lineage>
        <taxon>Bacteria</taxon>
        <taxon>Pseudomonadati</taxon>
        <taxon>Bacteroidota</taxon>
        <taxon>Bacteroidia</taxon>
        <taxon>Bacteroidales</taxon>
        <taxon>Tannerellaceae</taxon>
        <taxon>Parabacteroides</taxon>
    </lineage>
</organism>
<dbReference type="SMART" id="SM00047">
    <property type="entry name" value="LYZ2"/>
    <property type="match status" value="1"/>
</dbReference>
<name>A0A1T5ANF5_9BACT</name>
<dbReference type="InterPro" id="IPR002901">
    <property type="entry name" value="MGlyc_endo_b_GlcNAc-like_dom"/>
</dbReference>
<keyword evidence="3" id="KW-0969">Cilium</keyword>
<dbReference type="Proteomes" id="UP000190852">
    <property type="component" value="Unassembled WGS sequence"/>
</dbReference>
<sequence length="150" mass="16817">MTKQDFVNKFYPAAKAAGAEFNINPVVVLAQAAIESGWGESKLSSYNNFFGITAYGRINNYWHGGKIQLAENGLTFRRYDTMENSFMDYCRLIRGSYRTSADLSFHPAAFAKSIAYSKYISEVNGDNRASYQILMEKLSASIATLVPKQH</sequence>
<evidence type="ECO:0000313" key="4">
    <source>
        <dbReference type="Proteomes" id="UP000190852"/>
    </source>
</evidence>
<accession>A0A1T5ANF5</accession>
<keyword evidence="3" id="KW-0966">Cell projection</keyword>
<dbReference type="RefSeq" id="WP_079682465.1">
    <property type="nucleotide sequence ID" value="NZ_FUYQ01000004.1"/>
</dbReference>
<evidence type="ECO:0000256" key="1">
    <source>
        <dbReference type="ARBA" id="ARBA00022801"/>
    </source>
</evidence>
<evidence type="ECO:0000259" key="2">
    <source>
        <dbReference type="SMART" id="SM00047"/>
    </source>
</evidence>
<proteinExistence type="predicted"/>
<reference evidence="4" key="1">
    <citation type="submission" date="2017-02" db="EMBL/GenBank/DDBJ databases">
        <authorList>
            <person name="Varghese N."/>
            <person name="Submissions S."/>
        </authorList>
    </citation>
    <scope>NUCLEOTIDE SEQUENCE [LARGE SCALE GENOMIC DNA]</scope>
    <source>
        <strain evidence="4">DSM 24967</strain>
    </source>
</reference>
<feature type="domain" description="Mannosyl-glycoprotein endo-beta-N-acetylglucosamidase-like" evidence="2">
    <location>
        <begin position="2"/>
        <end position="132"/>
    </location>
</feature>
<keyword evidence="1" id="KW-0378">Hydrolase</keyword>
<dbReference type="GO" id="GO:0004040">
    <property type="term" value="F:amidase activity"/>
    <property type="evidence" value="ECO:0007669"/>
    <property type="project" value="InterPro"/>
</dbReference>
<dbReference type="Gene3D" id="1.10.530.10">
    <property type="match status" value="1"/>
</dbReference>
<dbReference type="PANTHER" id="PTHR33308:SF9">
    <property type="entry name" value="PEPTIDOGLYCAN HYDROLASE FLGJ"/>
    <property type="match status" value="1"/>
</dbReference>
<dbReference type="Pfam" id="PF01832">
    <property type="entry name" value="Glucosaminidase"/>
    <property type="match status" value="1"/>
</dbReference>
<gene>
    <name evidence="3" type="ORF">SAMN05660349_00762</name>
</gene>
<dbReference type="AlphaFoldDB" id="A0A1T5ANF5"/>
<protein>
    <submittedName>
        <fullName evidence="3">Flagellar protein FlgJ</fullName>
    </submittedName>
</protein>
<dbReference type="EMBL" id="FUYQ01000004">
    <property type="protein sequence ID" value="SKB36360.1"/>
    <property type="molecule type" value="Genomic_DNA"/>
</dbReference>
<evidence type="ECO:0000313" key="3">
    <source>
        <dbReference type="EMBL" id="SKB36360.1"/>
    </source>
</evidence>
<dbReference type="InterPro" id="IPR051056">
    <property type="entry name" value="Glycosyl_Hydrolase_73"/>
</dbReference>